<gene>
    <name evidence="3" type="ORF">MARPO_0129s0018</name>
</gene>
<dbReference type="EMBL" id="KZ772801">
    <property type="protein sequence ID" value="PTQ30129.1"/>
    <property type="molecule type" value="Genomic_DNA"/>
</dbReference>
<keyword evidence="2" id="KW-1133">Transmembrane helix</keyword>
<evidence type="ECO:0000313" key="4">
    <source>
        <dbReference type="Proteomes" id="UP000244005"/>
    </source>
</evidence>
<proteinExistence type="predicted"/>
<evidence type="ECO:0000256" key="2">
    <source>
        <dbReference type="SAM" id="Phobius"/>
    </source>
</evidence>
<name>A0A2R6W8I5_MARPO</name>
<keyword evidence="4" id="KW-1185">Reference proteome</keyword>
<sequence length="73" mass="7916">MVTVAIRFDLCVTALLVVGVHVYPLINRPLIHRQEAGRANTYTPVPYGNHVNPGLEVPTVSGDAKLADRPPSK</sequence>
<keyword evidence="2" id="KW-0812">Transmembrane</keyword>
<reference evidence="4" key="1">
    <citation type="journal article" date="2017" name="Cell">
        <title>Insights into land plant evolution garnered from the Marchantia polymorpha genome.</title>
        <authorList>
            <person name="Bowman J.L."/>
            <person name="Kohchi T."/>
            <person name="Yamato K.T."/>
            <person name="Jenkins J."/>
            <person name="Shu S."/>
            <person name="Ishizaki K."/>
            <person name="Yamaoka S."/>
            <person name="Nishihama R."/>
            <person name="Nakamura Y."/>
            <person name="Berger F."/>
            <person name="Adam C."/>
            <person name="Aki S.S."/>
            <person name="Althoff F."/>
            <person name="Araki T."/>
            <person name="Arteaga-Vazquez M.A."/>
            <person name="Balasubrmanian S."/>
            <person name="Barry K."/>
            <person name="Bauer D."/>
            <person name="Boehm C.R."/>
            <person name="Briginshaw L."/>
            <person name="Caballero-Perez J."/>
            <person name="Catarino B."/>
            <person name="Chen F."/>
            <person name="Chiyoda S."/>
            <person name="Chovatia M."/>
            <person name="Davies K.M."/>
            <person name="Delmans M."/>
            <person name="Demura T."/>
            <person name="Dierschke T."/>
            <person name="Dolan L."/>
            <person name="Dorantes-Acosta A.E."/>
            <person name="Eklund D.M."/>
            <person name="Florent S.N."/>
            <person name="Flores-Sandoval E."/>
            <person name="Fujiyama A."/>
            <person name="Fukuzawa H."/>
            <person name="Galik B."/>
            <person name="Grimanelli D."/>
            <person name="Grimwood J."/>
            <person name="Grossniklaus U."/>
            <person name="Hamada T."/>
            <person name="Haseloff J."/>
            <person name="Hetherington A.J."/>
            <person name="Higo A."/>
            <person name="Hirakawa Y."/>
            <person name="Hundley H.N."/>
            <person name="Ikeda Y."/>
            <person name="Inoue K."/>
            <person name="Inoue S.I."/>
            <person name="Ishida S."/>
            <person name="Jia Q."/>
            <person name="Kakita M."/>
            <person name="Kanazawa T."/>
            <person name="Kawai Y."/>
            <person name="Kawashima T."/>
            <person name="Kennedy M."/>
            <person name="Kinose K."/>
            <person name="Kinoshita T."/>
            <person name="Kohara Y."/>
            <person name="Koide E."/>
            <person name="Komatsu K."/>
            <person name="Kopischke S."/>
            <person name="Kubo M."/>
            <person name="Kyozuka J."/>
            <person name="Lagercrantz U."/>
            <person name="Lin S.S."/>
            <person name="Lindquist E."/>
            <person name="Lipzen A.M."/>
            <person name="Lu C.W."/>
            <person name="De Luna E."/>
            <person name="Martienssen R.A."/>
            <person name="Minamino N."/>
            <person name="Mizutani M."/>
            <person name="Mizutani M."/>
            <person name="Mochizuki N."/>
            <person name="Monte I."/>
            <person name="Mosher R."/>
            <person name="Nagasaki H."/>
            <person name="Nakagami H."/>
            <person name="Naramoto S."/>
            <person name="Nishitani K."/>
            <person name="Ohtani M."/>
            <person name="Okamoto T."/>
            <person name="Okumura M."/>
            <person name="Phillips J."/>
            <person name="Pollak B."/>
            <person name="Reinders A."/>
            <person name="Rovekamp M."/>
            <person name="Sano R."/>
            <person name="Sawa S."/>
            <person name="Schmid M.W."/>
            <person name="Shirakawa M."/>
            <person name="Solano R."/>
            <person name="Spunde A."/>
            <person name="Suetsugu N."/>
            <person name="Sugano S."/>
            <person name="Sugiyama A."/>
            <person name="Sun R."/>
            <person name="Suzuki Y."/>
            <person name="Takenaka M."/>
            <person name="Takezawa D."/>
            <person name="Tomogane H."/>
            <person name="Tsuzuki M."/>
            <person name="Ueda T."/>
            <person name="Umeda M."/>
            <person name="Ward J.M."/>
            <person name="Watanabe Y."/>
            <person name="Yazaki K."/>
            <person name="Yokoyama R."/>
            <person name="Yoshitake Y."/>
            <person name="Yotsui I."/>
            <person name="Zachgo S."/>
            <person name="Schmutz J."/>
        </authorList>
    </citation>
    <scope>NUCLEOTIDE SEQUENCE [LARGE SCALE GENOMIC DNA]</scope>
    <source>
        <strain evidence="4">Tak-1</strain>
    </source>
</reference>
<evidence type="ECO:0000256" key="1">
    <source>
        <dbReference type="SAM" id="MobiDB-lite"/>
    </source>
</evidence>
<evidence type="ECO:0000313" key="3">
    <source>
        <dbReference type="EMBL" id="PTQ30129.1"/>
    </source>
</evidence>
<keyword evidence="2" id="KW-0472">Membrane</keyword>
<accession>A0A2R6W8I5</accession>
<dbReference type="Proteomes" id="UP000244005">
    <property type="component" value="Unassembled WGS sequence"/>
</dbReference>
<protein>
    <submittedName>
        <fullName evidence="3">Uncharacterized protein</fullName>
    </submittedName>
</protein>
<dbReference type="AlphaFoldDB" id="A0A2R6W8I5"/>
<organism evidence="3 4">
    <name type="scientific">Marchantia polymorpha</name>
    <name type="common">Common liverwort</name>
    <name type="synonym">Marchantia aquatica</name>
    <dbReference type="NCBI Taxonomy" id="3197"/>
    <lineage>
        <taxon>Eukaryota</taxon>
        <taxon>Viridiplantae</taxon>
        <taxon>Streptophyta</taxon>
        <taxon>Embryophyta</taxon>
        <taxon>Marchantiophyta</taxon>
        <taxon>Marchantiopsida</taxon>
        <taxon>Marchantiidae</taxon>
        <taxon>Marchantiales</taxon>
        <taxon>Marchantiaceae</taxon>
        <taxon>Marchantia</taxon>
    </lineage>
</organism>
<feature type="region of interest" description="Disordered" evidence="1">
    <location>
        <begin position="53"/>
        <end position="73"/>
    </location>
</feature>
<feature type="transmembrane region" description="Helical" evidence="2">
    <location>
        <begin position="6"/>
        <end position="26"/>
    </location>
</feature>